<dbReference type="InterPro" id="IPR052349">
    <property type="entry name" value="Metallo-hydrolase_Enzymes"/>
</dbReference>
<dbReference type="STRING" id="158607.A0A2P5HNK8"/>
<dbReference type="PANTHER" id="PTHR32027:SF0">
    <property type="entry name" value="CYTOSINE DEAMINASE"/>
    <property type="match status" value="1"/>
</dbReference>
<evidence type="ECO:0000313" key="2">
    <source>
        <dbReference type="Proteomes" id="UP000094444"/>
    </source>
</evidence>
<sequence>MLEGNVIIPSIDAQGRWEIRVDKEKLVSRTSLLPNASSPSPNLLLPPLCHPHIHLDKAYLLTCNKPTSHGHPDYSDLMPQTGDFKEALANTSAAKERYTEDDLYLRGSQLLADSYRNGVTSMRAFVEVDVVTKFKTVEAAVRLKRDFGHLIKVQICVFAQDPIFSGENGQRNRELLIQALDKFAGDIEALGTTPYVEADQHAAVDNIDFAIRTAMEEGLFLDFHLDYHLEPPPDPAPGTLLETLLKHLIDHKWTERALKDTQAIAIGHCTRLTTMESSVTAAIASLITDNKLPVHFVGLPTSDLYMMGRPKAPENEGPSQSHSRPRGTMQIPSMIKDWGLNGCLGVNNVGNAFTPSGNGDPLQLASWGVLLYHAGTEADAELLYGCVSERARRAIGLVSEHEEKFSGTPQSYHDLGSGVPVPGLLVMNDDFVDLPGKLENGDGPGQIRVPARQRLTVKDVVWDPPTRRSMLR</sequence>
<dbReference type="Proteomes" id="UP000094444">
    <property type="component" value="Unassembled WGS sequence"/>
</dbReference>
<accession>A0A2P5HNK8</accession>
<dbReference type="InterPro" id="IPR032466">
    <property type="entry name" value="Metal_Hydrolase"/>
</dbReference>
<evidence type="ECO:0000313" key="1">
    <source>
        <dbReference type="EMBL" id="POS71840.1"/>
    </source>
</evidence>
<reference evidence="1" key="1">
    <citation type="submission" date="2017-09" db="EMBL/GenBank/DDBJ databases">
        <title>Polyketide synthases of a Diaporthe helianthi virulent isolate.</title>
        <authorList>
            <person name="Baroncelli R."/>
        </authorList>
    </citation>
    <scope>NUCLEOTIDE SEQUENCE [LARGE SCALE GENOMIC DNA]</scope>
    <source>
        <strain evidence="1">7/96</strain>
    </source>
</reference>
<dbReference type="InParanoid" id="A0A2P5HNK8"/>
<dbReference type="SUPFAM" id="SSF51556">
    <property type="entry name" value="Metallo-dependent hydrolases"/>
    <property type="match status" value="1"/>
</dbReference>
<dbReference type="Gene3D" id="3.20.20.140">
    <property type="entry name" value="Metal-dependent hydrolases"/>
    <property type="match status" value="1"/>
</dbReference>
<dbReference type="AlphaFoldDB" id="A0A2P5HNK8"/>
<protein>
    <submittedName>
        <fullName evidence="1">Amidohydrolase</fullName>
    </submittedName>
</protein>
<organism evidence="1 2">
    <name type="scientific">Diaporthe helianthi</name>
    <dbReference type="NCBI Taxonomy" id="158607"/>
    <lineage>
        <taxon>Eukaryota</taxon>
        <taxon>Fungi</taxon>
        <taxon>Dikarya</taxon>
        <taxon>Ascomycota</taxon>
        <taxon>Pezizomycotina</taxon>
        <taxon>Sordariomycetes</taxon>
        <taxon>Sordariomycetidae</taxon>
        <taxon>Diaporthales</taxon>
        <taxon>Diaporthaceae</taxon>
        <taxon>Diaporthe</taxon>
    </lineage>
</organism>
<proteinExistence type="predicted"/>
<name>A0A2P5HNK8_DIAHE</name>
<dbReference type="EMBL" id="MAVT02001155">
    <property type="protein sequence ID" value="POS71840.1"/>
    <property type="molecule type" value="Genomic_DNA"/>
</dbReference>
<keyword evidence="2" id="KW-1185">Reference proteome</keyword>
<gene>
    <name evidence="1" type="ORF">DHEL01_v209767</name>
</gene>
<dbReference type="OrthoDB" id="10266980at2759"/>
<dbReference type="GO" id="GO:0016814">
    <property type="term" value="F:hydrolase activity, acting on carbon-nitrogen (but not peptide) bonds, in cyclic amidines"/>
    <property type="evidence" value="ECO:0007669"/>
    <property type="project" value="TreeGrafter"/>
</dbReference>
<comment type="caution">
    <text evidence="1">The sequence shown here is derived from an EMBL/GenBank/DDBJ whole genome shotgun (WGS) entry which is preliminary data.</text>
</comment>
<dbReference type="PANTHER" id="PTHR32027">
    <property type="entry name" value="CYTOSINE DEAMINASE"/>
    <property type="match status" value="1"/>
</dbReference>